<reference evidence="5" key="1">
    <citation type="submission" date="2021-01" db="EMBL/GenBank/DDBJ databases">
        <authorList>
            <person name="Corre E."/>
            <person name="Pelletier E."/>
            <person name="Niang G."/>
            <person name="Scheremetjew M."/>
            <person name="Finn R."/>
            <person name="Kale V."/>
            <person name="Holt S."/>
            <person name="Cochrane G."/>
            <person name="Meng A."/>
            <person name="Brown T."/>
            <person name="Cohen L."/>
        </authorList>
    </citation>
    <scope>NUCLEOTIDE SEQUENCE</scope>
    <source>
        <strain evidence="5">CCMP1243</strain>
    </source>
</reference>
<evidence type="ECO:0000256" key="1">
    <source>
        <dbReference type="ARBA" id="ARBA00022737"/>
    </source>
</evidence>
<feature type="repeat" description="HEAT" evidence="3">
    <location>
        <begin position="8"/>
        <end position="46"/>
    </location>
</feature>
<feature type="repeat" description="HEAT" evidence="3">
    <location>
        <begin position="162"/>
        <end position="200"/>
    </location>
</feature>
<dbReference type="PANTHER" id="PTHR10648">
    <property type="entry name" value="SERINE/THREONINE-PROTEIN PHOSPHATASE PP2A 65 KDA REGULATORY SUBUNIT"/>
    <property type="match status" value="1"/>
</dbReference>
<dbReference type="InterPro" id="IPR016024">
    <property type="entry name" value="ARM-type_fold"/>
</dbReference>
<feature type="repeat" description="HEAT" evidence="3">
    <location>
        <begin position="365"/>
        <end position="403"/>
    </location>
</feature>
<dbReference type="Pfam" id="PF02985">
    <property type="entry name" value="HEAT"/>
    <property type="match status" value="1"/>
</dbReference>
<organism evidence="5">
    <name type="scientific">Rhizochromulina marina</name>
    <dbReference type="NCBI Taxonomy" id="1034831"/>
    <lineage>
        <taxon>Eukaryota</taxon>
        <taxon>Sar</taxon>
        <taxon>Stramenopiles</taxon>
        <taxon>Ochrophyta</taxon>
        <taxon>Dictyochophyceae</taxon>
        <taxon>Rhizochromulinales</taxon>
        <taxon>Rhizochromulina</taxon>
    </lineage>
</organism>
<dbReference type="PROSITE" id="PS50077">
    <property type="entry name" value="HEAT_REPEAT"/>
    <property type="match status" value="9"/>
</dbReference>
<dbReference type="InterPro" id="IPR021133">
    <property type="entry name" value="HEAT_type_2"/>
</dbReference>
<dbReference type="Gene3D" id="1.25.10.10">
    <property type="entry name" value="Leucine-rich Repeat Variant"/>
    <property type="match status" value="1"/>
</dbReference>
<dbReference type="GO" id="GO:0019888">
    <property type="term" value="F:protein phosphatase regulator activity"/>
    <property type="evidence" value="ECO:0007669"/>
    <property type="project" value="TreeGrafter"/>
</dbReference>
<evidence type="ECO:0000256" key="3">
    <source>
        <dbReference type="PROSITE-ProRule" id="PRU00103"/>
    </source>
</evidence>
<feature type="repeat" description="HEAT" evidence="3">
    <location>
        <begin position="443"/>
        <end position="481"/>
    </location>
</feature>
<comment type="similarity">
    <text evidence="2">Belongs to the phosphatase 2A regulatory subunit A family.</text>
</comment>
<feature type="repeat" description="HEAT" evidence="3">
    <location>
        <begin position="201"/>
        <end position="238"/>
    </location>
</feature>
<evidence type="ECO:0000256" key="2">
    <source>
        <dbReference type="ARBA" id="ARBA00038332"/>
    </source>
</evidence>
<dbReference type="InterPro" id="IPR000357">
    <property type="entry name" value="HEAT"/>
</dbReference>
<dbReference type="SUPFAM" id="SSF48371">
    <property type="entry name" value="ARM repeat"/>
    <property type="match status" value="1"/>
</dbReference>
<protein>
    <recommendedName>
        <fullName evidence="4">Phosphatase PP2A regulatory subunit A/Splicing factor 3B subunit 1-like HEAT repeat domain-containing protein</fullName>
    </recommendedName>
</protein>
<dbReference type="GO" id="GO:0005829">
    <property type="term" value="C:cytosol"/>
    <property type="evidence" value="ECO:0007669"/>
    <property type="project" value="TreeGrafter"/>
</dbReference>
<dbReference type="PANTHER" id="PTHR10648:SF4">
    <property type="entry name" value="PROTEIN PHOSPHATASE 2 (FORMERLY 2A), REGULATORY SUBUNIT A, BETA ISOFORM-RELATED"/>
    <property type="match status" value="1"/>
</dbReference>
<proteinExistence type="inferred from homology"/>
<dbReference type="AlphaFoldDB" id="A0A7S2WVY8"/>
<dbReference type="Pfam" id="PF22646">
    <property type="entry name" value="PPP2R1A-like_HEAT"/>
    <property type="match status" value="1"/>
</dbReference>
<name>A0A7S2WVY8_9STRA</name>
<dbReference type="GO" id="GO:0000159">
    <property type="term" value="C:protein phosphatase type 2A complex"/>
    <property type="evidence" value="ECO:0007669"/>
    <property type="project" value="TreeGrafter"/>
</dbReference>
<accession>A0A7S2WVY8</accession>
<evidence type="ECO:0000259" key="4">
    <source>
        <dbReference type="Pfam" id="PF22646"/>
    </source>
</evidence>
<dbReference type="InterPro" id="IPR054573">
    <property type="entry name" value="PP2A/SF3B1-like_HEAT"/>
</dbReference>
<feature type="repeat" description="HEAT" evidence="3">
    <location>
        <begin position="599"/>
        <end position="635"/>
    </location>
</feature>
<feature type="repeat" description="HEAT" evidence="3">
    <location>
        <begin position="560"/>
        <end position="598"/>
    </location>
</feature>
<feature type="repeat" description="HEAT" evidence="3">
    <location>
        <begin position="326"/>
        <end position="364"/>
    </location>
</feature>
<feature type="repeat" description="HEAT" evidence="3">
    <location>
        <begin position="404"/>
        <end position="442"/>
    </location>
</feature>
<dbReference type="InterPro" id="IPR011989">
    <property type="entry name" value="ARM-like"/>
</dbReference>
<keyword evidence="1" id="KW-0677">Repeat</keyword>
<dbReference type="EMBL" id="HBHJ01032485">
    <property type="protein sequence ID" value="CAD9710545.1"/>
    <property type="molecule type" value="Transcribed_RNA"/>
</dbReference>
<gene>
    <name evidence="5" type="ORF">RMAR1173_LOCUS21539</name>
</gene>
<feature type="domain" description="Phosphatase PP2A regulatory subunit A/Splicing factor 3B subunit 1-like HEAT repeat" evidence="4">
    <location>
        <begin position="326"/>
        <end position="396"/>
    </location>
</feature>
<evidence type="ECO:0000313" key="5">
    <source>
        <dbReference type="EMBL" id="CAD9710545.1"/>
    </source>
</evidence>
<dbReference type="InterPro" id="IPR051023">
    <property type="entry name" value="PP2A_Regulatory_Subunit_A"/>
</dbReference>
<dbReference type="GO" id="GO:0005634">
    <property type="term" value="C:nucleus"/>
    <property type="evidence" value="ECO:0007669"/>
    <property type="project" value="TreeGrafter"/>
</dbReference>
<sequence length="635" mass="69194">MEPTDLAEIAKLLDDLKDDEIQTRVAATTQLSRIALALGPERSRDELIPFLVESVDDEDEVVMEIGKELANMIPLVGGAEHAHLLLEPLRRLALVEDRGVREQAVQSISSIVRAMPPSNVDTYWFPVLQELKAHDFHTGRISACALAVAAFSNFSEEHKAAVLATMEDLGHDETPMVRCAAAKNLSILARELDLPKIQDSLLPLFTSLASDDQDSVRLQTVDSGISIASQLPSLDVAAAEAVAQRTSVANTPAVSDAGDIMRTSQDEAVASGSEQHPAEEFVEPAQKVLLVILRTATDRAWRVRWSVASRFEDLVAAFGSGTQEILCRTFDGLLQDPEPEVRTAAAGRVTKVAAELEEAQVLQSILPRIAQQVTDASDHVRAALALDVNGLAPVLGRQHTIDHLLPLLLGLLRDTNSEVRLNLISRLGEMNDVIGVELLAQSLLPTILDLARDQKWRVRMAIIDHMPMLAEKLGPGFFDEKLCGQCIAWLCDDVFTIRIAAAENTRKLTEFFGQEWFQTCIYPQVSEMCKQDTSLARLMSLVTLQATSKALNNEFVEQAVLPIALSLASDPIPNIRFNVAKALQFITPSLEPSTVSATVLPALENLAQDSDRDVMYFSGKAITAIGAATGPTAME</sequence>